<dbReference type="OrthoDB" id="9805307at2"/>
<sequence>MRLTRIAGPAGPVHAIEIEGAWVPCEDPYLAFAEGRHPEPTGEPVTDAVPLAPCAPTVVVGIAQNGQDAPSPVQAWLKSPRTVVASGTTVPLRRGVGRNDIEGEVAVVVGRPSDGLTAANAHEYVLGVTAVNDVSNPARASSDPRNFEGKGGIAYTPLGPWIETEADLDDVPLHVDIDGVARARTSSAELPASIADCLAYVASWIELGPGDVIMTGAPHSAFAVEPGAHVEITVAGIPLVTTCS</sequence>
<protein>
    <submittedName>
        <fullName evidence="3">Fumarylacetoacetate hydrolase family protein</fullName>
    </submittedName>
</protein>
<dbReference type="InterPro" id="IPR036663">
    <property type="entry name" value="Fumarylacetoacetase_C_sf"/>
</dbReference>
<dbReference type="GO" id="GO:0018773">
    <property type="term" value="F:acetylpyruvate hydrolase activity"/>
    <property type="evidence" value="ECO:0007669"/>
    <property type="project" value="TreeGrafter"/>
</dbReference>
<name>A0A7J5BUX7_9MICO</name>
<keyword evidence="3" id="KW-0378">Hydrolase</keyword>
<dbReference type="PANTHER" id="PTHR11820:SF7">
    <property type="entry name" value="ACYLPYRUVASE FAHD1, MITOCHONDRIAL"/>
    <property type="match status" value="1"/>
</dbReference>
<dbReference type="EMBL" id="WBJZ01000007">
    <property type="protein sequence ID" value="KAB1657924.1"/>
    <property type="molecule type" value="Genomic_DNA"/>
</dbReference>
<feature type="domain" description="Fumarylacetoacetase-like C-terminal" evidence="2">
    <location>
        <begin position="67"/>
        <end position="239"/>
    </location>
</feature>
<evidence type="ECO:0000313" key="4">
    <source>
        <dbReference type="Proteomes" id="UP000467240"/>
    </source>
</evidence>
<dbReference type="Pfam" id="PF01557">
    <property type="entry name" value="FAA_hydrolase"/>
    <property type="match status" value="1"/>
</dbReference>
<comment type="caution">
    <text evidence="3">The sequence shown here is derived from an EMBL/GenBank/DDBJ whole genome shotgun (WGS) entry which is preliminary data.</text>
</comment>
<dbReference type="Gene3D" id="3.90.850.10">
    <property type="entry name" value="Fumarylacetoacetase-like, C-terminal domain"/>
    <property type="match status" value="1"/>
</dbReference>
<accession>A0A7J5BUX7</accession>
<organism evidence="3 4">
    <name type="scientific">Pseudoclavibacter chungangensis</name>
    <dbReference type="NCBI Taxonomy" id="587635"/>
    <lineage>
        <taxon>Bacteria</taxon>
        <taxon>Bacillati</taxon>
        <taxon>Actinomycetota</taxon>
        <taxon>Actinomycetes</taxon>
        <taxon>Micrococcales</taxon>
        <taxon>Microbacteriaceae</taxon>
        <taxon>Pseudoclavibacter</taxon>
    </lineage>
</organism>
<dbReference type="RefSeq" id="WP_158040082.1">
    <property type="nucleotide sequence ID" value="NZ_JACCFV010000001.1"/>
</dbReference>
<keyword evidence="4" id="KW-1185">Reference proteome</keyword>
<keyword evidence="1" id="KW-0479">Metal-binding</keyword>
<dbReference type="GO" id="GO:0046872">
    <property type="term" value="F:metal ion binding"/>
    <property type="evidence" value="ECO:0007669"/>
    <property type="project" value="UniProtKB-KW"/>
</dbReference>
<dbReference type="AlphaFoldDB" id="A0A7J5BUX7"/>
<dbReference type="Proteomes" id="UP000467240">
    <property type="component" value="Unassembled WGS sequence"/>
</dbReference>
<evidence type="ECO:0000259" key="2">
    <source>
        <dbReference type="Pfam" id="PF01557"/>
    </source>
</evidence>
<reference evidence="3 4" key="1">
    <citation type="submission" date="2019-09" db="EMBL/GenBank/DDBJ databases">
        <title>Phylogeny of genus Pseudoclavibacter and closely related genus.</title>
        <authorList>
            <person name="Li Y."/>
        </authorList>
    </citation>
    <scope>NUCLEOTIDE SEQUENCE [LARGE SCALE GENOMIC DNA]</scope>
    <source>
        <strain evidence="3 4">DSM 23821</strain>
    </source>
</reference>
<evidence type="ECO:0000313" key="3">
    <source>
        <dbReference type="EMBL" id="KAB1657924.1"/>
    </source>
</evidence>
<gene>
    <name evidence="3" type="ORF">F8O01_06500</name>
</gene>
<proteinExistence type="predicted"/>
<dbReference type="PANTHER" id="PTHR11820">
    <property type="entry name" value="ACYLPYRUVASE"/>
    <property type="match status" value="1"/>
</dbReference>
<evidence type="ECO:0000256" key="1">
    <source>
        <dbReference type="ARBA" id="ARBA00022723"/>
    </source>
</evidence>
<dbReference type="SUPFAM" id="SSF56529">
    <property type="entry name" value="FAH"/>
    <property type="match status" value="1"/>
</dbReference>
<dbReference type="InterPro" id="IPR011234">
    <property type="entry name" value="Fumarylacetoacetase-like_C"/>
</dbReference>